<name>A0A1H4JEQ2_9PSEU</name>
<dbReference type="EMBL" id="FNSO01000003">
    <property type="protein sequence ID" value="SEB44790.1"/>
    <property type="molecule type" value="Genomic_DNA"/>
</dbReference>
<dbReference type="AlphaFoldDB" id="A0A1H4JEQ2"/>
<dbReference type="SUPFAM" id="SSF48452">
    <property type="entry name" value="TPR-like"/>
    <property type="match status" value="2"/>
</dbReference>
<dbReference type="STRING" id="208445.SAMN04489727_1831"/>
<evidence type="ECO:0000259" key="1">
    <source>
        <dbReference type="Pfam" id="PF12770"/>
    </source>
</evidence>
<dbReference type="InterPro" id="IPR024983">
    <property type="entry name" value="CHAT_dom"/>
</dbReference>
<dbReference type="Gene3D" id="1.25.40.10">
    <property type="entry name" value="Tetratricopeptide repeat domain"/>
    <property type="match status" value="2"/>
</dbReference>
<dbReference type="Pfam" id="PF12770">
    <property type="entry name" value="CHAT"/>
    <property type="match status" value="1"/>
</dbReference>
<keyword evidence="3" id="KW-1185">Reference proteome</keyword>
<evidence type="ECO:0000313" key="3">
    <source>
        <dbReference type="Proteomes" id="UP000199622"/>
    </source>
</evidence>
<accession>A0A1H4JEQ2</accession>
<organism evidence="2 3">
    <name type="scientific">Amycolatopsis tolypomycina</name>
    <dbReference type="NCBI Taxonomy" id="208445"/>
    <lineage>
        <taxon>Bacteria</taxon>
        <taxon>Bacillati</taxon>
        <taxon>Actinomycetota</taxon>
        <taxon>Actinomycetes</taxon>
        <taxon>Pseudonocardiales</taxon>
        <taxon>Pseudonocardiaceae</taxon>
        <taxon>Amycolatopsis</taxon>
    </lineage>
</organism>
<proteinExistence type="predicted"/>
<dbReference type="Proteomes" id="UP000199622">
    <property type="component" value="Unassembled WGS sequence"/>
</dbReference>
<evidence type="ECO:0000313" key="2">
    <source>
        <dbReference type="EMBL" id="SEB44790.1"/>
    </source>
</evidence>
<gene>
    <name evidence="2" type="ORF">SAMN04489727_1831</name>
</gene>
<reference evidence="3" key="1">
    <citation type="submission" date="2016-10" db="EMBL/GenBank/DDBJ databases">
        <authorList>
            <person name="Varghese N."/>
            <person name="Submissions S."/>
        </authorList>
    </citation>
    <scope>NUCLEOTIDE SEQUENCE [LARGE SCALE GENOMIC DNA]</scope>
    <source>
        <strain evidence="3">DSM 44544</strain>
    </source>
</reference>
<sequence length="866" mass="91835">MTVVLDIAENAARLADLNPSTAVSAASEAVRRAERDGDSAAASIAERAWGHSLVQCGELDTAIRHLRKAVDHGLAADSDELVSEARIRLAYALILRGRPKPALAEIDIALNSVRGDALPRIRAQRGAILVEIGRLDEALADLDCAVPYLRRIDDRVGLARALVNRGIVHGWLHDFAAAVRDLRESGQVSSALGRGLAVGIVEQNLGFVAALRGHVPAALDHLARAEQTIAEHGGQLAAVLQDHGELLLSVGLTSEAREFAERAIGACQEEQRRLKIPELRLLLAQIAFLDGDWQRSLRQADLALRGFSRQQRAEWTALARLARYRAKIALGQGERISLALVATMVGTLAGSGWPAAEVEGRVVAAQVSFLRGRRGQGGEQLRQAALARSRGPAAIRARGWFAEARLREENGDPRGAAGAARAGLRVLDEHATALGATDLRVHSAAHRVELTELGLRTALRDGRPAGVLEWAERGRASRLLHRPVLPAEDPVLAGLLAQLRSVAAEISLGRPSPAHRQLTLERQIRDHCRLHPPQSGGPPVEPVRPHQLGAALGDRSLVEFVQWDGIMHALTLVDRRLRWRPLGPVSPIDGLIERLLFALHRLPRKGPAQPAAAALLADAARRLDDLLLGQLPELGDRPLVLVPTGVLHSMPWSVLPSCLGRPVTVSPSATLWCAVSGAPVRPGRTVVVAAGPGLPGARDEALAVAAIHGCAPMVDGTATVDGVLAALAGAEVAHLATHGSLVTDNPLFSSLRLADGPLIAYDLERLPRVPHTVILACCDGGRSVVRTGDELLGLSTTFMGRSAAQLIASVVPIPDAETAPLMIALHRGIAAGRPAPVALAEAQQEMRDRSLADLAAAAGFVSIGGE</sequence>
<dbReference type="OrthoDB" id="9761935at2"/>
<dbReference type="InterPro" id="IPR011990">
    <property type="entry name" value="TPR-like_helical_dom_sf"/>
</dbReference>
<dbReference type="RefSeq" id="WP_143060555.1">
    <property type="nucleotide sequence ID" value="NZ_FNSO01000003.1"/>
</dbReference>
<protein>
    <submittedName>
        <fullName evidence="2">CHAT domain-containing protein</fullName>
    </submittedName>
</protein>
<feature type="domain" description="CHAT" evidence="1">
    <location>
        <begin position="619"/>
        <end position="850"/>
    </location>
</feature>